<evidence type="ECO:0000313" key="5">
    <source>
        <dbReference type="Proteomes" id="UP000660262"/>
    </source>
</evidence>
<dbReference type="Gene3D" id="3.40.50.1820">
    <property type="entry name" value="alpha/beta hydrolase"/>
    <property type="match status" value="1"/>
</dbReference>
<comment type="similarity">
    <text evidence="1">Belongs to the RMD1/sif2 family.</text>
</comment>
<dbReference type="InterPro" id="IPR029058">
    <property type="entry name" value="AB_hydrolase_fold"/>
</dbReference>
<comment type="caution">
    <text evidence="4">The sequence shown here is derived from an EMBL/GenBank/DDBJ whole genome shotgun (WGS) entry which is preliminary data.</text>
</comment>
<dbReference type="Proteomes" id="UP000660262">
    <property type="component" value="Unassembled WGS sequence"/>
</dbReference>
<dbReference type="EMBL" id="BNJQ01000015">
    <property type="protein sequence ID" value="GHP07046.1"/>
    <property type="molecule type" value="Genomic_DNA"/>
</dbReference>
<dbReference type="AlphaFoldDB" id="A0A830HI91"/>
<feature type="domain" description="DUF155" evidence="3">
    <location>
        <begin position="242"/>
        <end position="454"/>
    </location>
</feature>
<dbReference type="OrthoDB" id="18302at2759"/>
<dbReference type="GO" id="GO:0005739">
    <property type="term" value="C:mitochondrion"/>
    <property type="evidence" value="ECO:0007669"/>
    <property type="project" value="UniProtKB-ARBA"/>
</dbReference>
<feature type="region of interest" description="Disordered" evidence="2">
    <location>
        <begin position="77"/>
        <end position="103"/>
    </location>
</feature>
<evidence type="ECO:0000256" key="1">
    <source>
        <dbReference type="ARBA" id="ARBA00008306"/>
    </source>
</evidence>
<reference evidence="4" key="1">
    <citation type="submission" date="2020-10" db="EMBL/GenBank/DDBJ databases">
        <title>Unveiling of a novel bifunctional photoreceptor, Dualchrome1, isolated from a cosmopolitan green alga.</title>
        <authorList>
            <person name="Suzuki S."/>
            <person name="Kawachi M."/>
        </authorList>
    </citation>
    <scope>NUCLEOTIDE SEQUENCE</scope>
    <source>
        <strain evidence="4">NIES 2893</strain>
    </source>
</reference>
<protein>
    <recommendedName>
        <fullName evidence="3">DUF155 domain-containing protein</fullName>
    </recommendedName>
</protein>
<accession>A0A830HI91</accession>
<dbReference type="InterPro" id="IPR000801">
    <property type="entry name" value="Esterase-like"/>
</dbReference>
<organism evidence="4 5">
    <name type="scientific">Pycnococcus provasolii</name>
    <dbReference type="NCBI Taxonomy" id="41880"/>
    <lineage>
        <taxon>Eukaryota</taxon>
        <taxon>Viridiplantae</taxon>
        <taxon>Chlorophyta</taxon>
        <taxon>Pseudoscourfieldiophyceae</taxon>
        <taxon>Pseudoscourfieldiales</taxon>
        <taxon>Pycnococcaceae</taxon>
        <taxon>Pycnococcus</taxon>
    </lineage>
</organism>
<dbReference type="InterPro" id="IPR051624">
    <property type="entry name" value="RMD1/Sad1-interacting"/>
</dbReference>
<dbReference type="PANTHER" id="PTHR16255:SF6">
    <property type="entry name" value="PROTEIN RETARDED ROOT GROWTH-LIKE"/>
    <property type="match status" value="1"/>
</dbReference>
<evidence type="ECO:0000256" key="2">
    <source>
        <dbReference type="SAM" id="MobiDB-lite"/>
    </source>
</evidence>
<evidence type="ECO:0000259" key="3">
    <source>
        <dbReference type="Pfam" id="PF02582"/>
    </source>
</evidence>
<sequence>MPMPVAPGLCTAFVRSSVTLTPLVRPLVTTSAVPTSRSAAVSRSTAYGGEFKGLPSTAYRDFSRSLLGARSFVSRTPCTRHDDHSNHVESSSEQARNHDADAVSQQPVLRYHVPISAYYVGREVDFSALARDYGAYPHRVDADSLIVHLGVGEVQGKAKSGPALAALKEFWTASRPQHGRLAAAAKAKAAAAAAAAAGPTETRAAFGASATASAEPFEEIAADGEDRLHAEDYMPPTAAFAVVYDFGGLVLFNVTPEDHAKHITLARKHAAVNPRDLARRPGLRESVASAAALATTGAPPAGSQLSGMRAPAVDVGALCSDSFGVVVSPTMENWCEFGEYGELTLQRLDAHNVSVIASVLAQSVALDHYANRVDGMLEEFKFLNHEMERTGSFTMRRERLFQIVATVNSVLADVITRLGVLERSDTAWKFANYERVWSGMRDDFEINARFDALNTKMSLIQDNVKYFLEVLQNRKSDTLEWIIIVLISAEICVRSFDVAVPGSSAALADLENVAASSNLLKLRISVASPPHVDSSSSWAVMYVLDSEPSFFAIAAAHAFAQAMPGYGSWARAKAPANLAVVGIGIHPQMFDLNENGWDVKKLRIIRRRAFAPHADEEENKVQKAVVDTIANVIVPEAERRLGVQASDTAHVKRCILGASFTALTALQSLFCHPQVFGYVVAGSPSPYSSRHPSRTLDPEGPDLVPVTETDPFAIEKRAAASDGGYARAQAVLLTVGGLEHARMHASAQAWARTLRERGLTQVHERVLAGESHTSCKPVVISQAFNWWQEQLTHNPVDWR</sequence>
<dbReference type="Pfam" id="PF02582">
    <property type="entry name" value="DUF155"/>
    <property type="match status" value="1"/>
</dbReference>
<proteinExistence type="inferred from homology"/>
<keyword evidence="5" id="KW-1185">Reference proteome</keyword>
<dbReference type="Pfam" id="PF00756">
    <property type="entry name" value="Esterase"/>
    <property type="match status" value="1"/>
</dbReference>
<evidence type="ECO:0000313" key="4">
    <source>
        <dbReference type="EMBL" id="GHP07046.1"/>
    </source>
</evidence>
<dbReference type="PANTHER" id="PTHR16255">
    <property type="entry name" value="REQUIRED FOR MEIOTIC NUCLEAR DIVISION PROTEIN 1 HOMOLOG"/>
    <property type="match status" value="1"/>
</dbReference>
<gene>
    <name evidence="4" type="ORF">PPROV_000578900</name>
</gene>
<name>A0A830HI91_9CHLO</name>
<dbReference type="SUPFAM" id="SSF53474">
    <property type="entry name" value="alpha/beta-Hydrolases"/>
    <property type="match status" value="1"/>
</dbReference>
<dbReference type="InterPro" id="IPR003734">
    <property type="entry name" value="DUF155"/>
</dbReference>